<dbReference type="EMBL" id="CAXIEN010000228">
    <property type="protein sequence ID" value="CAL1288264.1"/>
    <property type="molecule type" value="Genomic_DNA"/>
</dbReference>
<dbReference type="Proteomes" id="UP001497382">
    <property type="component" value="Unassembled WGS sequence"/>
</dbReference>
<reference evidence="2 4" key="1">
    <citation type="submission" date="2024-04" db="EMBL/GenBank/DDBJ databases">
        <authorList>
            <person name="Rising A."/>
            <person name="Reimegard J."/>
            <person name="Sonavane S."/>
            <person name="Akerstrom W."/>
            <person name="Nylinder S."/>
            <person name="Hedman E."/>
            <person name="Kallberg Y."/>
        </authorList>
    </citation>
    <scope>NUCLEOTIDE SEQUENCE [LARGE SCALE GENOMIC DNA]</scope>
</reference>
<name>A0AAV2AWZ9_9ARAC</name>
<keyword evidence="1" id="KW-0732">Signal</keyword>
<evidence type="ECO:0000256" key="1">
    <source>
        <dbReference type="SAM" id="SignalP"/>
    </source>
</evidence>
<gene>
    <name evidence="2" type="ORF">LARSCL_LOCUS15244</name>
    <name evidence="3" type="ORF">LARSCL_LOCUS22597</name>
</gene>
<dbReference type="EMBL" id="CAXIEN010000754">
    <property type="protein sequence ID" value="CAL1301557.1"/>
    <property type="molecule type" value="Genomic_DNA"/>
</dbReference>
<accession>A0AAV2AWZ9</accession>
<dbReference type="AlphaFoldDB" id="A0AAV2AWZ9"/>
<proteinExistence type="predicted"/>
<keyword evidence="4" id="KW-1185">Reference proteome</keyword>
<sequence length="94" mass="10125">MKFIVVLFFAVLAVAAAQRRKVLYPRFQVLPQYGDEEYAASLGGAPVGLYRRDEGRGGFGRFAGGSDVSGVSLGGAKVGLYGRERPNYRLPLLG</sequence>
<comment type="caution">
    <text evidence="2">The sequence shown here is derived from an EMBL/GenBank/DDBJ whole genome shotgun (WGS) entry which is preliminary data.</text>
</comment>
<protein>
    <submittedName>
        <fullName evidence="2">Uncharacterized protein</fullName>
    </submittedName>
</protein>
<feature type="signal peptide" evidence="1">
    <location>
        <begin position="1"/>
        <end position="17"/>
    </location>
</feature>
<evidence type="ECO:0000313" key="2">
    <source>
        <dbReference type="EMBL" id="CAL1288264.1"/>
    </source>
</evidence>
<organism evidence="2 4">
    <name type="scientific">Larinioides sclopetarius</name>
    <dbReference type="NCBI Taxonomy" id="280406"/>
    <lineage>
        <taxon>Eukaryota</taxon>
        <taxon>Metazoa</taxon>
        <taxon>Ecdysozoa</taxon>
        <taxon>Arthropoda</taxon>
        <taxon>Chelicerata</taxon>
        <taxon>Arachnida</taxon>
        <taxon>Araneae</taxon>
        <taxon>Araneomorphae</taxon>
        <taxon>Entelegynae</taxon>
        <taxon>Araneoidea</taxon>
        <taxon>Araneidae</taxon>
        <taxon>Larinioides</taxon>
    </lineage>
</organism>
<evidence type="ECO:0000313" key="3">
    <source>
        <dbReference type="EMBL" id="CAL1301557.1"/>
    </source>
</evidence>
<feature type="chain" id="PRO_5044714287" evidence="1">
    <location>
        <begin position="18"/>
        <end position="94"/>
    </location>
</feature>
<evidence type="ECO:0000313" key="4">
    <source>
        <dbReference type="Proteomes" id="UP001497382"/>
    </source>
</evidence>